<sequence length="191" mass="20539">MSVRRIPLRGAVPLAHHFLRERVGEGDRVVDATCGNGQDTLLLAQLVGPSGKVWAFDLQESAIAATRELLEREGVAGRVELLQSGHEGIADHVAGPLQAAVFNLGYLPGGDPSLVTRPESTVAALQQALDLLLPGGILTIAVYTGHPGGDEEARAVEAWCSALPPKKFNVWRHRQLNRPEYAPYLVMVEAN</sequence>
<proteinExistence type="predicted"/>
<keyword evidence="1" id="KW-0808">Transferase</keyword>
<dbReference type="InterPro" id="IPR029063">
    <property type="entry name" value="SAM-dependent_MTases_sf"/>
</dbReference>
<reference evidence="1" key="1">
    <citation type="submission" date="2020-12" db="EMBL/GenBank/DDBJ databases">
        <title>Geomonas sp. Red875, isolated from river sediment.</title>
        <authorList>
            <person name="Xu Z."/>
            <person name="Zhang Z."/>
            <person name="Masuda Y."/>
            <person name="Itoh H."/>
            <person name="Senoo K."/>
        </authorList>
    </citation>
    <scope>NUCLEOTIDE SEQUENCE</scope>
    <source>
        <strain evidence="1">Red875</strain>
    </source>
</reference>
<gene>
    <name evidence="1" type="ORF">JFN93_23510</name>
</gene>
<dbReference type="Pfam" id="PF06962">
    <property type="entry name" value="rRNA_methylase"/>
    <property type="match status" value="1"/>
</dbReference>
<dbReference type="EMBL" id="JAEMHM010000027">
    <property type="protein sequence ID" value="MBJ6727686.1"/>
    <property type="molecule type" value="Genomic_DNA"/>
</dbReference>
<name>A0A8J7SBA0_9BACT</name>
<dbReference type="AlphaFoldDB" id="A0A8J7SBA0"/>
<keyword evidence="2" id="KW-1185">Reference proteome</keyword>
<organism evidence="1 2">
    <name type="scientific">Geomesophilobacter sediminis</name>
    <dbReference type="NCBI Taxonomy" id="2798584"/>
    <lineage>
        <taxon>Bacteria</taxon>
        <taxon>Pseudomonadati</taxon>
        <taxon>Thermodesulfobacteriota</taxon>
        <taxon>Desulfuromonadia</taxon>
        <taxon>Geobacterales</taxon>
        <taxon>Geobacteraceae</taxon>
        <taxon>Geomesophilobacter</taxon>
    </lineage>
</organism>
<keyword evidence="1" id="KW-0489">Methyltransferase</keyword>
<protein>
    <submittedName>
        <fullName evidence="1">Class I SAM-dependent methyltransferase</fullName>
    </submittedName>
</protein>
<dbReference type="Gene3D" id="3.40.50.150">
    <property type="entry name" value="Vaccinia Virus protein VP39"/>
    <property type="match status" value="1"/>
</dbReference>
<accession>A0A8J7SBA0</accession>
<dbReference type="GO" id="GO:0032259">
    <property type="term" value="P:methylation"/>
    <property type="evidence" value="ECO:0007669"/>
    <property type="project" value="UniProtKB-KW"/>
</dbReference>
<evidence type="ECO:0000313" key="1">
    <source>
        <dbReference type="EMBL" id="MBJ6727686.1"/>
    </source>
</evidence>
<dbReference type="PANTHER" id="PTHR35276">
    <property type="entry name" value="S-ADENOSYL-L-METHIONINE-DEPENDENT METHYLTRANSFERASES SUPERFAMILY PROTEIN"/>
    <property type="match status" value="1"/>
</dbReference>
<dbReference type="Proteomes" id="UP000636888">
    <property type="component" value="Unassembled WGS sequence"/>
</dbReference>
<dbReference type="InterPro" id="IPR010719">
    <property type="entry name" value="MnmM_MeTrfase"/>
</dbReference>
<dbReference type="PANTHER" id="PTHR35276:SF1">
    <property type="entry name" value="TRNA (MNM(5)S(2)U34)-METHYLTRANSFERASE, CHLOROPLASTIC"/>
    <property type="match status" value="1"/>
</dbReference>
<comment type="caution">
    <text evidence="1">The sequence shown here is derived from an EMBL/GenBank/DDBJ whole genome shotgun (WGS) entry which is preliminary data.</text>
</comment>
<dbReference type="GO" id="GO:0008168">
    <property type="term" value="F:methyltransferase activity"/>
    <property type="evidence" value="ECO:0007669"/>
    <property type="project" value="UniProtKB-KW"/>
</dbReference>
<evidence type="ECO:0000313" key="2">
    <source>
        <dbReference type="Proteomes" id="UP000636888"/>
    </source>
</evidence>
<dbReference type="RefSeq" id="WP_199386825.1">
    <property type="nucleotide sequence ID" value="NZ_JAEMHM010000027.1"/>
</dbReference>
<dbReference type="SUPFAM" id="SSF53335">
    <property type="entry name" value="S-adenosyl-L-methionine-dependent methyltransferases"/>
    <property type="match status" value="1"/>
</dbReference>